<proteinExistence type="predicted"/>
<dbReference type="PANTHER" id="PTHR30146:SF109">
    <property type="entry name" value="HTH-TYPE TRANSCRIPTIONAL REGULATOR GALS"/>
    <property type="match status" value="1"/>
</dbReference>
<evidence type="ECO:0000256" key="1">
    <source>
        <dbReference type="ARBA" id="ARBA00023015"/>
    </source>
</evidence>
<dbReference type="EMBL" id="MAJD01000002">
    <property type="protein sequence ID" value="OBX33803.1"/>
    <property type="molecule type" value="Genomic_DNA"/>
</dbReference>
<comment type="caution">
    <text evidence="5">The sequence shown here is derived from an EMBL/GenBank/DDBJ whole genome shotgun (WGS) entry which is preliminary data.</text>
</comment>
<feature type="domain" description="Transcriptional regulator LacI/GalR-like sensor" evidence="4">
    <location>
        <begin position="2"/>
        <end position="68"/>
    </location>
</feature>
<dbReference type="PANTHER" id="PTHR30146">
    <property type="entry name" value="LACI-RELATED TRANSCRIPTIONAL REPRESSOR"/>
    <property type="match status" value="1"/>
</dbReference>
<evidence type="ECO:0000256" key="3">
    <source>
        <dbReference type="ARBA" id="ARBA00023163"/>
    </source>
</evidence>
<reference evidence="5 6" key="1">
    <citation type="submission" date="2016-06" db="EMBL/GenBank/DDBJ databases">
        <title>Genome sequence of halotolerant plant growth promoting strain of Halomonas elongata HEK1 isolated from salterns of Rann of Kutch, Gujarat, India.</title>
        <authorList>
            <person name="Gaba S."/>
            <person name="Singh R.N."/>
            <person name="Abrol S."/>
            <person name="Kaushik R."/>
            <person name="Saxena A.K."/>
        </authorList>
    </citation>
    <scope>NUCLEOTIDE SEQUENCE [LARGE SCALE GENOMIC DNA]</scope>
    <source>
        <strain evidence="5 6">HEK1</strain>
    </source>
</reference>
<dbReference type="Proteomes" id="UP000092504">
    <property type="component" value="Unassembled WGS sequence"/>
</dbReference>
<dbReference type="InterPro" id="IPR028082">
    <property type="entry name" value="Peripla_BP_I"/>
</dbReference>
<dbReference type="Gene3D" id="3.40.50.2300">
    <property type="match status" value="1"/>
</dbReference>
<protein>
    <submittedName>
        <fullName evidence="5">HTH-type transcriptional repressor CytR</fullName>
    </submittedName>
</protein>
<accession>A0A1B8NV26</accession>
<dbReference type="AlphaFoldDB" id="A0A1B8NV26"/>
<dbReference type="GO" id="GO:0000976">
    <property type="term" value="F:transcription cis-regulatory region binding"/>
    <property type="evidence" value="ECO:0007669"/>
    <property type="project" value="TreeGrafter"/>
</dbReference>
<evidence type="ECO:0000313" key="5">
    <source>
        <dbReference type="EMBL" id="OBX33803.1"/>
    </source>
</evidence>
<organism evidence="5 6">
    <name type="scientific">Halomonas elongata</name>
    <dbReference type="NCBI Taxonomy" id="2746"/>
    <lineage>
        <taxon>Bacteria</taxon>
        <taxon>Pseudomonadati</taxon>
        <taxon>Pseudomonadota</taxon>
        <taxon>Gammaproteobacteria</taxon>
        <taxon>Oceanospirillales</taxon>
        <taxon>Halomonadaceae</taxon>
        <taxon>Halomonas</taxon>
    </lineage>
</organism>
<evidence type="ECO:0000259" key="4">
    <source>
        <dbReference type="Pfam" id="PF13377"/>
    </source>
</evidence>
<evidence type="ECO:0000313" key="6">
    <source>
        <dbReference type="Proteomes" id="UP000092504"/>
    </source>
</evidence>
<name>A0A1B8NV26_HALEL</name>
<sequence>MPEDISVAGFDDIAFASFCDPSLTTIAQPAEEFGHEAVSLLLDIIDDRDGAADRHRIMPFELVVRESTGRVV</sequence>
<dbReference type="Pfam" id="PF13377">
    <property type="entry name" value="Peripla_BP_3"/>
    <property type="match status" value="1"/>
</dbReference>
<dbReference type="PATRIC" id="fig|2746.7.peg.2913"/>
<dbReference type="GO" id="GO:0003700">
    <property type="term" value="F:DNA-binding transcription factor activity"/>
    <property type="evidence" value="ECO:0007669"/>
    <property type="project" value="TreeGrafter"/>
</dbReference>
<keyword evidence="2" id="KW-0238">DNA-binding</keyword>
<evidence type="ECO:0000256" key="2">
    <source>
        <dbReference type="ARBA" id="ARBA00023125"/>
    </source>
</evidence>
<keyword evidence="1" id="KW-0805">Transcription regulation</keyword>
<gene>
    <name evidence="5" type="primary">cytR_1</name>
    <name evidence="5" type="ORF">A8U91_02845</name>
</gene>
<keyword evidence="3" id="KW-0804">Transcription</keyword>
<dbReference type="SUPFAM" id="SSF53822">
    <property type="entry name" value="Periplasmic binding protein-like I"/>
    <property type="match status" value="1"/>
</dbReference>
<dbReference type="InterPro" id="IPR046335">
    <property type="entry name" value="LacI/GalR-like_sensor"/>
</dbReference>